<comment type="caution">
    <text evidence="2">The sequence shown here is derived from an EMBL/GenBank/DDBJ whole genome shotgun (WGS) entry which is preliminary data.</text>
</comment>
<organism evidence="2 3">
    <name type="scientific">Fistulifera solaris</name>
    <name type="common">Oleaginous diatom</name>
    <dbReference type="NCBI Taxonomy" id="1519565"/>
    <lineage>
        <taxon>Eukaryota</taxon>
        <taxon>Sar</taxon>
        <taxon>Stramenopiles</taxon>
        <taxon>Ochrophyta</taxon>
        <taxon>Bacillariophyta</taxon>
        <taxon>Bacillariophyceae</taxon>
        <taxon>Bacillariophycidae</taxon>
        <taxon>Naviculales</taxon>
        <taxon>Naviculaceae</taxon>
        <taxon>Fistulifera</taxon>
    </lineage>
</organism>
<dbReference type="Proteomes" id="UP000198406">
    <property type="component" value="Unassembled WGS sequence"/>
</dbReference>
<keyword evidence="3" id="KW-1185">Reference proteome</keyword>
<keyword evidence="1" id="KW-1133">Transmembrane helix</keyword>
<sequence>MGSEEVHKRKGQTVKLVKTVFCIITVTALFIKGIQIFKDPRRSNKDKKNTEINREFITGLRSSLQEDERGPKTLPIVWSQLRTLDVITEVDKPVAGRQHPNAGRREFRFMVGAGDWTGKATTPSHHHKPFSVRIPLHATVAFQNVMSNVTMFRAVYAHASDPLHDAPAVYRPYFTPHDNAKHLIRFGFEDKKDDLEIVSISHEHCNMDMWPVQCGHFPWVVLPHGANLSSAPSPQWIINTNLIDEALDTISIYMRG</sequence>
<name>A0A1Z5K4W6_FISSO</name>
<dbReference type="AlphaFoldDB" id="A0A1Z5K4W6"/>
<proteinExistence type="predicted"/>
<keyword evidence="1" id="KW-0472">Membrane</keyword>
<evidence type="ECO:0000256" key="1">
    <source>
        <dbReference type="SAM" id="Phobius"/>
    </source>
</evidence>
<keyword evidence="1" id="KW-0812">Transmembrane</keyword>
<evidence type="ECO:0000313" key="2">
    <source>
        <dbReference type="EMBL" id="GAX21283.1"/>
    </source>
</evidence>
<dbReference type="InParanoid" id="A0A1Z5K4W6"/>
<protein>
    <submittedName>
        <fullName evidence="2">Uncharacterized protein</fullName>
    </submittedName>
</protein>
<gene>
    <name evidence="2" type="ORF">FisN_1Lh113</name>
</gene>
<accession>A0A1Z5K4W6</accession>
<evidence type="ECO:0000313" key="3">
    <source>
        <dbReference type="Proteomes" id="UP000198406"/>
    </source>
</evidence>
<dbReference type="EMBL" id="BDSP01000162">
    <property type="protein sequence ID" value="GAX21283.1"/>
    <property type="molecule type" value="Genomic_DNA"/>
</dbReference>
<reference evidence="2 3" key="1">
    <citation type="journal article" date="2015" name="Plant Cell">
        <title>Oil accumulation by the oleaginous diatom Fistulifera solaris as revealed by the genome and transcriptome.</title>
        <authorList>
            <person name="Tanaka T."/>
            <person name="Maeda Y."/>
            <person name="Veluchamy A."/>
            <person name="Tanaka M."/>
            <person name="Abida H."/>
            <person name="Marechal E."/>
            <person name="Bowler C."/>
            <person name="Muto M."/>
            <person name="Sunaga Y."/>
            <person name="Tanaka M."/>
            <person name="Yoshino T."/>
            <person name="Taniguchi T."/>
            <person name="Fukuda Y."/>
            <person name="Nemoto M."/>
            <person name="Matsumoto M."/>
            <person name="Wong P.S."/>
            <person name="Aburatani S."/>
            <person name="Fujibuchi W."/>
        </authorList>
    </citation>
    <scope>NUCLEOTIDE SEQUENCE [LARGE SCALE GENOMIC DNA]</scope>
    <source>
        <strain evidence="2 3">JPCC DA0580</strain>
    </source>
</reference>
<feature type="transmembrane region" description="Helical" evidence="1">
    <location>
        <begin position="16"/>
        <end position="37"/>
    </location>
</feature>